<name>A0ABR4BGW5_9LECA</name>
<dbReference type="Proteomes" id="UP001590951">
    <property type="component" value="Unassembled WGS sequence"/>
</dbReference>
<gene>
    <name evidence="1" type="ORF">ABVK25_004501</name>
</gene>
<reference evidence="1 2" key="1">
    <citation type="submission" date="2024-09" db="EMBL/GenBank/DDBJ databases">
        <title>Rethinking Asexuality: The Enigmatic Case of Functional Sexual Genes in Lepraria (Stereocaulaceae).</title>
        <authorList>
            <person name="Doellman M."/>
            <person name="Sun Y."/>
            <person name="Barcenas-Pena A."/>
            <person name="Lumbsch H.T."/>
            <person name="Grewe F."/>
        </authorList>
    </citation>
    <scope>NUCLEOTIDE SEQUENCE [LARGE SCALE GENOMIC DNA]</scope>
    <source>
        <strain evidence="1 2">Grewe 0041</strain>
    </source>
</reference>
<evidence type="ECO:0000313" key="1">
    <source>
        <dbReference type="EMBL" id="KAL2055163.1"/>
    </source>
</evidence>
<dbReference type="EMBL" id="JBHFEH010000012">
    <property type="protein sequence ID" value="KAL2055163.1"/>
    <property type="molecule type" value="Genomic_DNA"/>
</dbReference>
<comment type="caution">
    <text evidence="1">The sequence shown here is derived from an EMBL/GenBank/DDBJ whole genome shotgun (WGS) entry which is preliminary data.</text>
</comment>
<evidence type="ECO:0000313" key="2">
    <source>
        <dbReference type="Proteomes" id="UP001590951"/>
    </source>
</evidence>
<keyword evidence="2" id="KW-1185">Reference proteome</keyword>
<sequence>MHVVRNANHFQKSTGAEDSCSMIPAANAQPEYAEKLRKWKKDDLQEFNSQAFEEICVRLFKAVTQTGRWSTIPAETWDTCPGYSLIHRAECRHVQNLWVYDLMGLSEPEPGSPYDEAKKTFAADVLRIEICSPE</sequence>
<organism evidence="1 2">
    <name type="scientific">Lepraria finkii</name>
    <dbReference type="NCBI Taxonomy" id="1340010"/>
    <lineage>
        <taxon>Eukaryota</taxon>
        <taxon>Fungi</taxon>
        <taxon>Dikarya</taxon>
        <taxon>Ascomycota</taxon>
        <taxon>Pezizomycotina</taxon>
        <taxon>Lecanoromycetes</taxon>
        <taxon>OSLEUM clade</taxon>
        <taxon>Lecanoromycetidae</taxon>
        <taxon>Lecanorales</taxon>
        <taxon>Lecanorineae</taxon>
        <taxon>Stereocaulaceae</taxon>
        <taxon>Lepraria</taxon>
    </lineage>
</organism>
<proteinExistence type="predicted"/>
<accession>A0ABR4BGW5</accession>
<protein>
    <submittedName>
        <fullName evidence="1">Uncharacterized protein</fullName>
    </submittedName>
</protein>